<accession>A0A1H0HIR7</accession>
<dbReference type="AlphaFoldDB" id="A0A1H0HIR7"/>
<dbReference type="EMBL" id="LT629710">
    <property type="protein sequence ID" value="SDO19072.1"/>
    <property type="molecule type" value="Genomic_DNA"/>
</dbReference>
<evidence type="ECO:0000313" key="2">
    <source>
        <dbReference type="Proteomes" id="UP000198741"/>
    </source>
</evidence>
<dbReference type="Proteomes" id="UP000198741">
    <property type="component" value="Chromosome I"/>
</dbReference>
<evidence type="ECO:0000313" key="1">
    <source>
        <dbReference type="EMBL" id="SDO19072.1"/>
    </source>
</evidence>
<sequence>MNDQWPTWDYDRGDTIDLDGHGGTVERIVLETHWHSGREDRTDGWVNFPVRAVCIDASGPSVELGQFSISPDQARVLADSLRILADVADPEHLSRPVDPELFRRALNGDQQ</sequence>
<proteinExistence type="predicted"/>
<dbReference type="OrthoDB" id="2987256at2"/>
<name>A0A1H0HIR7_9ACTN</name>
<organism evidence="1 2">
    <name type="scientific">Nakamurella panacisegetis</name>
    <dbReference type="NCBI Taxonomy" id="1090615"/>
    <lineage>
        <taxon>Bacteria</taxon>
        <taxon>Bacillati</taxon>
        <taxon>Actinomycetota</taxon>
        <taxon>Actinomycetes</taxon>
        <taxon>Nakamurellales</taxon>
        <taxon>Nakamurellaceae</taxon>
        <taxon>Nakamurella</taxon>
    </lineage>
</organism>
<keyword evidence="2" id="KW-1185">Reference proteome</keyword>
<dbReference type="STRING" id="1090615.SAMN04515671_0089"/>
<reference evidence="1 2" key="1">
    <citation type="submission" date="2016-10" db="EMBL/GenBank/DDBJ databases">
        <authorList>
            <person name="de Groot N.N."/>
        </authorList>
    </citation>
    <scope>NUCLEOTIDE SEQUENCE [LARGE SCALE GENOMIC DNA]</scope>
    <source>
        <strain evidence="2">P4-7,KCTC 19426,CECT 7604</strain>
    </source>
</reference>
<gene>
    <name evidence="1" type="ORF">SAMN04515671_0089</name>
</gene>
<protein>
    <submittedName>
        <fullName evidence="1">Uncharacterized protein</fullName>
    </submittedName>
</protein>
<dbReference type="RefSeq" id="WP_090474057.1">
    <property type="nucleotide sequence ID" value="NZ_LT629710.1"/>
</dbReference>